<keyword evidence="7 11" id="KW-0862">Zinc</keyword>
<feature type="binding site" evidence="12">
    <location>
        <position position="390"/>
    </location>
    <ligand>
        <name>Ca(2+)</name>
        <dbReference type="ChEBI" id="CHEBI:29108"/>
        <label>5</label>
    </ligand>
</feature>
<dbReference type="SUPFAM" id="SSF47090">
    <property type="entry name" value="PGBD-like"/>
    <property type="match status" value="1"/>
</dbReference>
<dbReference type="InterPro" id="IPR033739">
    <property type="entry name" value="M10A_MMP"/>
</dbReference>
<dbReference type="Pfam" id="PF01471">
    <property type="entry name" value="PG_binding_1"/>
    <property type="match status" value="1"/>
</dbReference>
<feature type="repeat" description="Hemopexin" evidence="14">
    <location>
        <begin position="434"/>
        <end position="482"/>
    </location>
</feature>
<evidence type="ECO:0000256" key="13">
    <source>
        <dbReference type="PIRSR" id="PIRSR621190-4"/>
    </source>
</evidence>
<dbReference type="GO" id="GO:0046872">
    <property type="term" value="F:metal ion binding"/>
    <property type="evidence" value="ECO:0007669"/>
    <property type="project" value="UniProtKB-KW"/>
</dbReference>
<feature type="binding site" evidence="12">
    <location>
        <position position="343"/>
    </location>
    <ligand>
        <name>Ca(2+)</name>
        <dbReference type="ChEBI" id="CHEBI:29108"/>
        <label>5</label>
    </ligand>
</feature>
<feature type="binding site" evidence="12">
    <location>
        <position position="168"/>
    </location>
    <ligand>
        <name>Zn(2+)</name>
        <dbReference type="ChEBI" id="CHEBI:29105"/>
        <label>1</label>
    </ligand>
</feature>
<feature type="binding site" evidence="12">
    <location>
        <position position="438"/>
    </location>
    <ligand>
        <name>Ca(2+)</name>
        <dbReference type="ChEBI" id="CHEBI:29108"/>
        <label>4</label>
    </ligand>
</feature>
<feature type="binding site" evidence="12">
    <location>
        <position position="199"/>
    </location>
    <ligand>
        <name>Ca(2+)</name>
        <dbReference type="ChEBI" id="CHEBI:29108"/>
        <label>1</label>
    </ligand>
</feature>
<feature type="binding site" evidence="12">
    <location>
        <position position="341"/>
    </location>
    <ligand>
        <name>Ca(2+)</name>
        <dbReference type="ChEBI" id="CHEBI:29108"/>
        <label>4</label>
    </ligand>
</feature>
<dbReference type="PANTHER" id="PTHR10201:SF291">
    <property type="entry name" value="MATRIX METALLOPROTEINASE 1, ISOFORM C-RELATED"/>
    <property type="match status" value="1"/>
</dbReference>
<feature type="binding site" evidence="12">
    <location>
        <position position="236"/>
    </location>
    <ligand>
        <name>Zn(2+)</name>
        <dbReference type="ChEBI" id="CHEBI:29105"/>
        <label>2</label>
        <note>catalytic</note>
    </ligand>
</feature>
<feature type="binding site" evidence="12">
    <location>
        <position position="190"/>
    </location>
    <ligand>
        <name>Ca(2+)</name>
        <dbReference type="ChEBI" id="CHEBI:29108"/>
        <label>2</label>
    </ligand>
</feature>
<evidence type="ECO:0000256" key="5">
    <source>
        <dbReference type="ARBA" id="ARBA00022737"/>
    </source>
</evidence>
<comment type="cofactor">
    <cofactor evidence="12">
        <name>Ca(2+)</name>
        <dbReference type="ChEBI" id="CHEBI:29108"/>
    </cofactor>
    <text evidence="12">Can bind about 5 Ca(2+) ions per subunit.</text>
</comment>
<keyword evidence="6" id="KW-0378">Hydrolase</keyword>
<evidence type="ECO:0000256" key="9">
    <source>
        <dbReference type="ARBA" id="ARBA00023145"/>
    </source>
</evidence>
<dbReference type="InterPro" id="IPR021190">
    <property type="entry name" value="Pept_M10A"/>
</dbReference>
<comment type="cofactor">
    <cofactor evidence="12">
        <name>Zn(2+)</name>
        <dbReference type="ChEBI" id="CHEBI:29105"/>
    </cofactor>
    <text evidence="12">Binds 2 Zn(2+) ions per subunit.</text>
</comment>
<dbReference type="GO" id="GO:0008237">
    <property type="term" value="F:metallopeptidase activity"/>
    <property type="evidence" value="ECO:0007669"/>
    <property type="project" value="UniProtKB-KW"/>
</dbReference>
<dbReference type="Proteomes" id="UP001608902">
    <property type="component" value="Unassembled WGS sequence"/>
</dbReference>
<name>A0ABD6E9V2_9BILA</name>
<feature type="binding site" evidence="12">
    <location>
        <position position="183"/>
    </location>
    <ligand>
        <name>Zn(2+)</name>
        <dbReference type="ChEBI" id="CHEBI:29105"/>
        <label>1</label>
    </ligand>
</feature>
<evidence type="ECO:0000256" key="3">
    <source>
        <dbReference type="ARBA" id="ARBA00022723"/>
    </source>
</evidence>
<dbReference type="SMART" id="SM00235">
    <property type="entry name" value="ZnMc"/>
    <property type="match status" value="1"/>
</dbReference>
<dbReference type="InterPro" id="IPR002477">
    <property type="entry name" value="Peptidoglycan-bd-like"/>
</dbReference>
<keyword evidence="5" id="KW-0677">Repeat</keyword>
<dbReference type="InterPro" id="IPR018487">
    <property type="entry name" value="Hemopexin-like_repeat"/>
</dbReference>
<feature type="binding site" evidence="12">
    <location>
        <position position="194"/>
    </location>
    <ligand>
        <name>Zn(2+)</name>
        <dbReference type="ChEBI" id="CHEBI:29105"/>
        <label>1</label>
    </ligand>
</feature>
<organism evidence="17 18">
    <name type="scientific">Gnathostoma spinigerum</name>
    <dbReference type="NCBI Taxonomy" id="75299"/>
    <lineage>
        <taxon>Eukaryota</taxon>
        <taxon>Metazoa</taxon>
        <taxon>Ecdysozoa</taxon>
        <taxon>Nematoda</taxon>
        <taxon>Chromadorea</taxon>
        <taxon>Rhabditida</taxon>
        <taxon>Spirurina</taxon>
        <taxon>Gnathostomatomorpha</taxon>
        <taxon>Gnathostomatoidea</taxon>
        <taxon>Gnathostomatidae</taxon>
        <taxon>Gnathostoma</taxon>
    </lineage>
</organism>
<dbReference type="CDD" id="cd00094">
    <property type="entry name" value="HX"/>
    <property type="match status" value="1"/>
</dbReference>
<dbReference type="Gene3D" id="3.40.390.10">
    <property type="entry name" value="Collagenase (Catalytic Domain)"/>
    <property type="match status" value="1"/>
</dbReference>
<dbReference type="Pfam" id="PF00413">
    <property type="entry name" value="Peptidase_M10"/>
    <property type="match status" value="1"/>
</dbReference>
<feature type="repeat" description="Hemopexin" evidence="14">
    <location>
        <begin position="291"/>
        <end position="336"/>
    </location>
</feature>
<comment type="caution">
    <text evidence="17">The sequence shown here is derived from an EMBL/GenBank/DDBJ whole genome shotgun (WGS) entry which is preliminary data.</text>
</comment>
<evidence type="ECO:0000256" key="1">
    <source>
        <dbReference type="ARBA" id="ARBA00010370"/>
    </source>
</evidence>
<dbReference type="SUPFAM" id="SSF55486">
    <property type="entry name" value="Metalloproteases ('zincins'), catalytic domain"/>
    <property type="match status" value="1"/>
</dbReference>
<feature type="binding site" evidence="11">
    <location>
        <position position="228"/>
    </location>
    <ligand>
        <name>Zn(2+)</name>
        <dbReference type="ChEBI" id="CHEBI:29105"/>
        <label>2</label>
        <note>catalytic</note>
    </ligand>
</feature>
<evidence type="ECO:0000256" key="14">
    <source>
        <dbReference type="PROSITE-ProRule" id="PRU01011"/>
    </source>
</evidence>
<evidence type="ECO:0000256" key="2">
    <source>
        <dbReference type="ARBA" id="ARBA00022670"/>
    </source>
</evidence>
<keyword evidence="2" id="KW-0645">Protease</keyword>
<feature type="binding site" evidence="12">
    <location>
        <position position="199"/>
    </location>
    <ligand>
        <name>Ca(2+)</name>
        <dbReference type="ChEBI" id="CHEBI:29108"/>
        <label>3</label>
    </ligand>
</feature>
<feature type="binding site" evidence="12">
    <location>
        <position position="175"/>
    </location>
    <ligand>
        <name>Ca(2+)</name>
        <dbReference type="ChEBI" id="CHEBI:29108"/>
        <label>3</label>
    </ligand>
</feature>
<dbReference type="InterPro" id="IPR036375">
    <property type="entry name" value="Hemopexin-like_dom_sf"/>
</dbReference>
<feature type="repeat" description="Hemopexin" evidence="14">
    <location>
        <begin position="384"/>
        <end position="430"/>
    </location>
</feature>
<feature type="binding site" evidence="12">
    <location>
        <position position="196"/>
    </location>
    <ligand>
        <name>Ca(2+)</name>
        <dbReference type="ChEBI" id="CHEBI:29108"/>
        <label>3</label>
    </ligand>
</feature>
<reference evidence="17 18" key="1">
    <citation type="submission" date="2024-08" db="EMBL/GenBank/DDBJ databases">
        <title>Gnathostoma spinigerum genome.</title>
        <authorList>
            <person name="Gonzalez-Bertolin B."/>
            <person name="Monzon S."/>
            <person name="Zaballos A."/>
            <person name="Jimenez P."/>
            <person name="Dekumyoy P."/>
            <person name="Varona S."/>
            <person name="Cuesta I."/>
            <person name="Sumanam S."/>
            <person name="Adisakwattana P."/>
            <person name="Gasser R.B."/>
            <person name="Hernandez-Gonzalez A."/>
            <person name="Young N.D."/>
            <person name="Perteguer M.J."/>
        </authorList>
    </citation>
    <scope>NUCLEOTIDE SEQUENCE [LARGE SCALE GENOMIC DNA]</scope>
    <source>
        <strain evidence="17">AL3</strain>
        <tissue evidence="17">Liver</tissue>
    </source>
</reference>
<keyword evidence="9" id="KW-0865">Zymogen</keyword>
<dbReference type="PIRSF" id="PIRSF001191">
    <property type="entry name" value="Peptidase_M10A_matrix"/>
    <property type="match status" value="1"/>
</dbReference>
<evidence type="ECO:0000256" key="10">
    <source>
        <dbReference type="PIRSR" id="PIRSR001191-1"/>
    </source>
</evidence>
<dbReference type="PRINTS" id="PR00138">
    <property type="entry name" value="MATRIXIN"/>
</dbReference>
<dbReference type="SMART" id="SM00120">
    <property type="entry name" value="HX"/>
    <property type="match status" value="4"/>
</dbReference>
<protein>
    <recommendedName>
        <fullName evidence="16">Peptidase metallopeptidase domain-containing protein</fullName>
    </recommendedName>
</protein>
<evidence type="ECO:0000256" key="7">
    <source>
        <dbReference type="ARBA" id="ARBA00022833"/>
    </source>
</evidence>
<feature type="binding site" evidence="11">
    <location>
        <position position="222"/>
    </location>
    <ligand>
        <name>Zn(2+)</name>
        <dbReference type="ChEBI" id="CHEBI:29105"/>
        <label>2</label>
        <note>catalytic</note>
    </ligand>
</feature>
<sequence>MVRITVVAVTLAVFSPAETLPLISYLTFSKKYLTEYGYMSGKEADFTGALMEFQKFAGLNVTGHLDIQTFRKMNAQRCGNRDIERNLQSRALVRPVFRRVKRYALEGSYWGVSSIIYKISRSSSSMSPHAVHQVIRRAFRVWEEYSSLRFLHGNTNHNIEVKFVRGKHGDGEPFDGRGRILAHAFFPRYGGGVHFDDDEHWRPGKHGEGVDLYAVAVHEIGHALGLMHSENPEAIMAPFYQTYRGHSLHLQWDDIQALGRLYRPKGDADSFRNVTDNNNIVEELLPDICANATIDAMLVLGNGSAFAFQGEYFWRLNFVGFDKGYPRKLLDEWGGISGPIDAALTAHDGDSYLFKGDEYWLYDASGHLYPGYPRKIAKGLTDTPSNLDAAFTWSYDDKPYFFKSDKYWRYSRWGMPVSYPRPIKSLFKAIKHAPARIDAAVQWTDGKMYIFAGSRYYRLTQWRFMHTITSYPRDNAEYWFGCGEQQHSEK</sequence>
<dbReference type="SUPFAM" id="SSF50923">
    <property type="entry name" value="Hemopexin-like domain"/>
    <property type="match status" value="1"/>
</dbReference>
<dbReference type="InterPro" id="IPR024079">
    <property type="entry name" value="MetalloPept_cat_dom_sf"/>
</dbReference>
<evidence type="ECO:0000256" key="4">
    <source>
        <dbReference type="ARBA" id="ARBA00022729"/>
    </source>
</evidence>
<keyword evidence="8" id="KW-0482">Metalloprotease</keyword>
<accession>A0ABD6E9V2</accession>
<evidence type="ECO:0000256" key="11">
    <source>
        <dbReference type="PIRSR" id="PIRSR001191-2"/>
    </source>
</evidence>
<dbReference type="EMBL" id="JBGFUD010001228">
    <property type="protein sequence ID" value="MFH4975976.1"/>
    <property type="molecule type" value="Genomic_DNA"/>
</dbReference>
<feature type="binding site" description="in inhibited form" evidence="12">
    <location>
        <position position="78"/>
    </location>
    <ligand>
        <name>Zn(2+)</name>
        <dbReference type="ChEBI" id="CHEBI:29105"/>
        <label>2</label>
        <note>catalytic</note>
    </ligand>
</feature>
<dbReference type="Pfam" id="PF00045">
    <property type="entry name" value="Hemopexin"/>
    <property type="match status" value="4"/>
</dbReference>
<proteinExistence type="inferred from homology"/>
<dbReference type="InterPro" id="IPR036365">
    <property type="entry name" value="PGBD-like_sf"/>
</dbReference>
<dbReference type="AlphaFoldDB" id="A0ABD6E9V2"/>
<dbReference type="InterPro" id="IPR000585">
    <property type="entry name" value="Hemopexin-like_dom"/>
</dbReference>
<evidence type="ECO:0000313" key="18">
    <source>
        <dbReference type="Proteomes" id="UP001608902"/>
    </source>
</evidence>
<feature type="domain" description="Peptidase metallopeptidase" evidence="16">
    <location>
        <begin position="106"/>
        <end position="264"/>
    </location>
</feature>
<keyword evidence="3 11" id="KW-0479">Metal-binding</keyword>
<feature type="binding site" evidence="12">
    <location>
        <position position="170"/>
    </location>
    <ligand>
        <name>Zn(2+)</name>
        <dbReference type="ChEBI" id="CHEBI:29105"/>
        <label>1</label>
    </ligand>
</feature>
<evidence type="ECO:0000313" key="17">
    <source>
        <dbReference type="EMBL" id="MFH4975976.1"/>
    </source>
</evidence>
<feature type="repeat" description="Hemopexin" evidence="14">
    <location>
        <begin position="337"/>
        <end position="383"/>
    </location>
</feature>
<keyword evidence="4 15" id="KW-0732">Signal</keyword>
<dbReference type="PROSITE" id="PS51642">
    <property type="entry name" value="HEMOPEXIN_2"/>
    <property type="match status" value="4"/>
</dbReference>
<evidence type="ECO:0000256" key="6">
    <source>
        <dbReference type="ARBA" id="ARBA00022801"/>
    </source>
</evidence>
<feature type="signal peptide" evidence="15">
    <location>
        <begin position="1"/>
        <end position="19"/>
    </location>
</feature>
<comment type="similarity">
    <text evidence="1">Belongs to the peptidase M10A family.</text>
</comment>
<dbReference type="GO" id="GO:0006508">
    <property type="term" value="P:proteolysis"/>
    <property type="evidence" value="ECO:0007669"/>
    <property type="project" value="UniProtKB-KW"/>
</dbReference>
<dbReference type="Gene3D" id="2.110.10.10">
    <property type="entry name" value="Hemopexin-like domain"/>
    <property type="match status" value="1"/>
</dbReference>
<evidence type="ECO:0000259" key="16">
    <source>
        <dbReference type="SMART" id="SM00235"/>
    </source>
</evidence>
<keyword evidence="12" id="KW-0106">Calcium</keyword>
<dbReference type="InterPro" id="IPR006026">
    <property type="entry name" value="Peptidase_Metallo"/>
</dbReference>
<keyword evidence="18" id="KW-1185">Reference proteome</keyword>
<feature type="binding site" evidence="12">
    <location>
        <position position="176"/>
    </location>
    <ligand>
        <name>Ca(2+)</name>
        <dbReference type="ChEBI" id="CHEBI:29108"/>
        <label>3</label>
    </ligand>
</feature>
<dbReference type="PANTHER" id="PTHR10201">
    <property type="entry name" value="MATRIX METALLOPROTEINASE"/>
    <property type="match status" value="1"/>
</dbReference>
<feature type="binding site" evidence="11">
    <location>
        <position position="218"/>
    </location>
    <ligand>
        <name>Zn(2+)</name>
        <dbReference type="ChEBI" id="CHEBI:29105"/>
        <label>2</label>
        <note>catalytic</note>
    </ligand>
</feature>
<dbReference type="CDD" id="cd04278">
    <property type="entry name" value="ZnMc_MMP"/>
    <property type="match status" value="1"/>
</dbReference>
<feature type="chain" id="PRO_5044772416" description="Peptidase metallopeptidase domain-containing protein" evidence="15">
    <location>
        <begin position="20"/>
        <end position="490"/>
    </location>
</feature>
<evidence type="ECO:0000256" key="8">
    <source>
        <dbReference type="ARBA" id="ARBA00023049"/>
    </source>
</evidence>
<feature type="modified residue" description="Phosphotyrosine; by PKDCC" evidence="13">
    <location>
        <position position="372"/>
    </location>
</feature>
<feature type="binding site" evidence="12">
    <location>
        <position position="295"/>
    </location>
    <ligand>
        <name>Ca(2+)</name>
        <dbReference type="ChEBI" id="CHEBI:29108"/>
        <label>4</label>
    </ligand>
</feature>
<feature type="active site" evidence="10">
    <location>
        <position position="219"/>
    </location>
</feature>
<dbReference type="InterPro" id="IPR001818">
    <property type="entry name" value="Pept_M10_metallopeptidase"/>
</dbReference>
<feature type="binding site" evidence="12">
    <location>
        <position position="197"/>
    </location>
    <ligand>
        <name>Ca(2+)</name>
        <dbReference type="ChEBI" id="CHEBI:29108"/>
        <label>1</label>
    </ligand>
</feature>
<evidence type="ECO:0000256" key="12">
    <source>
        <dbReference type="PIRSR" id="PIRSR621190-2"/>
    </source>
</evidence>
<evidence type="ECO:0000256" key="15">
    <source>
        <dbReference type="SAM" id="SignalP"/>
    </source>
</evidence>
<gene>
    <name evidence="17" type="ORF">AB6A40_002685</name>
</gene>